<proteinExistence type="predicted"/>
<feature type="region of interest" description="Disordered" evidence="1">
    <location>
        <begin position="58"/>
        <end position="87"/>
    </location>
</feature>
<reference evidence="2 3" key="1">
    <citation type="journal article" date="2019" name="Emerg. Microbes Infect.">
        <title>Comprehensive subspecies identification of 175 nontuberculous mycobacteria species based on 7547 genomic profiles.</title>
        <authorList>
            <person name="Matsumoto Y."/>
            <person name="Kinjo T."/>
            <person name="Motooka D."/>
            <person name="Nabeya D."/>
            <person name="Jung N."/>
            <person name="Uechi K."/>
            <person name="Horii T."/>
            <person name="Iida T."/>
            <person name="Fujita J."/>
            <person name="Nakamura S."/>
        </authorList>
    </citation>
    <scope>NUCLEOTIDE SEQUENCE [LARGE SCALE GENOMIC DNA]</scope>
    <source>
        <strain evidence="2 3">JCM 14742</strain>
    </source>
</reference>
<accession>A0A7I7Z0S1</accession>
<feature type="compositionally biased region" description="Polar residues" evidence="1">
    <location>
        <begin position="58"/>
        <end position="70"/>
    </location>
</feature>
<dbReference type="EMBL" id="AP022614">
    <property type="protein sequence ID" value="BBZ47676.1"/>
    <property type="molecule type" value="Genomic_DNA"/>
</dbReference>
<sequence length="87" mass="8823">MALIAEDPPMPRPRTSRIDDPVADCTVVESPQSAELPIMVGHNGGTALAGNGVALPASSSNTRALGSSESRLAITDPAVPAPTTMKS</sequence>
<evidence type="ECO:0000256" key="1">
    <source>
        <dbReference type="SAM" id="MobiDB-lite"/>
    </source>
</evidence>
<protein>
    <submittedName>
        <fullName evidence="2">Uncharacterized protein</fullName>
    </submittedName>
</protein>
<gene>
    <name evidence="2" type="ORF">MPRM_49570</name>
</gene>
<dbReference type="Proteomes" id="UP000467105">
    <property type="component" value="Chromosome"/>
</dbReference>
<evidence type="ECO:0000313" key="2">
    <source>
        <dbReference type="EMBL" id="BBZ47676.1"/>
    </source>
</evidence>
<organism evidence="2 3">
    <name type="scientific">Mycobacterium parmense</name>
    <dbReference type="NCBI Taxonomy" id="185642"/>
    <lineage>
        <taxon>Bacteria</taxon>
        <taxon>Bacillati</taxon>
        <taxon>Actinomycetota</taxon>
        <taxon>Actinomycetes</taxon>
        <taxon>Mycobacteriales</taxon>
        <taxon>Mycobacteriaceae</taxon>
        <taxon>Mycobacterium</taxon>
        <taxon>Mycobacterium simiae complex</taxon>
    </lineage>
</organism>
<keyword evidence="3" id="KW-1185">Reference proteome</keyword>
<dbReference type="AlphaFoldDB" id="A0A7I7Z0S1"/>
<evidence type="ECO:0000313" key="3">
    <source>
        <dbReference type="Proteomes" id="UP000467105"/>
    </source>
</evidence>
<name>A0A7I7Z0S1_9MYCO</name>